<dbReference type="Proteomes" id="UP000198440">
    <property type="component" value="Unassembled WGS sequence"/>
</dbReference>
<dbReference type="Gene3D" id="2.40.50.100">
    <property type="match status" value="1"/>
</dbReference>
<dbReference type="Gene3D" id="1.10.287.470">
    <property type="entry name" value="Helix hairpin bin"/>
    <property type="match status" value="1"/>
</dbReference>
<organism evidence="2 3">
    <name type="scientific">Antarctobacter heliothermus</name>
    <dbReference type="NCBI Taxonomy" id="74033"/>
    <lineage>
        <taxon>Bacteria</taxon>
        <taxon>Pseudomonadati</taxon>
        <taxon>Pseudomonadota</taxon>
        <taxon>Alphaproteobacteria</taxon>
        <taxon>Rhodobacterales</taxon>
        <taxon>Roseobacteraceae</taxon>
        <taxon>Antarctobacter</taxon>
    </lineage>
</organism>
<evidence type="ECO:0000256" key="1">
    <source>
        <dbReference type="SAM" id="Coils"/>
    </source>
</evidence>
<evidence type="ECO:0000313" key="2">
    <source>
        <dbReference type="EMBL" id="SNS51434.1"/>
    </source>
</evidence>
<dbReference type="PANTHER" id="PTHR30438:SF2">
    <property type="entry name" value="MEMBRANE PROTEIN"/>
    <property type="match status" value="1"/>
</dbReference>
<dbReference type="GO" id="GO:0005886">
    <property type="term" value="C:plasma membrane"/>
    <property type="evidence" value="ECO:0007669"/>
    <property type="project" value="TreeGrafter"/>
</dbReference>
<gene>
    <name evidence="2" type="ORF">SAMN04488078_101834</name>
</gene>
<name>A0A239F5Q1_9RHOB</name>
<dbReference type="SUPFAM" id="SSF111369">
    <property type="entry name" value="HlyD-like secretion proteins"/>
    <property type="match status" value="1"/>
</dbReference>
<proteinExistence type="predicted"/>
<dbReference type="AlphaFoldDB" id="A0A239F5Q1"/>
<protein>
    <submittedName>
        <fullName evidence="2">HlyD family secretion protein</fullName>
    </submittedName>
</protein>
<accession>A0A239F5Q1</accession>
<dbReference type="Gene3D" id="2.40.30.170">
    <property type="match status" value="1"/>
</dbReference>
<dbReference type="PANTHER" id="PTHR30438">
    <property type="entry name" value="36 KDA ANTIGEN-RELATED"/>
    <property type="match status" value="1"/>
</dbReference>
<reference evidence="2 3" key="1">
    <citation type="submission" date="2017-06" db="EMBL/GenBank/DDBJ databases">
        <authorList>
            <person name="Kim H.J."/>
            <person name="Triplett B.A."/>
        </authorList>
    </citation>
    <scope>NUCLEOTIDE SEQUENCE [LARGE SCALE GENOMIC DNA]</scope>
    <source>
        <strain evidence="2 3">DSM 11445</strain>
    </source>
</reference>
<sequence length="350" mass="37554">MRRAVIAADWKKMKYVRLLVAVVGTLAAGAAIGWYVWDQNTGGLPDGFASGNGRIEAEQIDIATRTPGRIDRILAKEGDLIEAGQVLAVMDTRELEAQLARAQADVASAESRIEEVKALIAQREAELALAEEEYARAVQLAERGVTSRAVADQQEARQATSRAALNATTAQLHTAERGVEAAAALVQLYEAQIADATLTAPVMGRVLYRLAQPGEVLGGGGRVVTMLDLSNVYMEMFLPADQAMLTGIGAEARVRLDSIPYAIPAFVSFVSPEAQFTPRTVETAEERADLMFRVKVLVPEELVLQNIELVRTGLRGMAYVRLAGAEGLPWPADYVGQPIPTAAPDASGTE</sequence>
<evidence type="ECO:0000313" key="3">
    <source>
        <dbReference type="Proteomes" id="UP000198440"/>
    </source>
</evidence>
<dbReference type="EMBL" id="FZON01000018">
    <property type="protein sequence ID" value="SNS51434.1"/>
    <property type="molecule type" value="Genomic_DNA"/>
</dbReference>
<keyword evidence="1" id="KW-0175">Coiled coil</keyword>
<feature type="coiled-coil region" evidence="1">
    <location>
        <begin position="92"/>
        <end position="140"/>
    </location>
</feature>